<feature type="region of interest" description="Disordered" evidence="1">
    <location>
        <begin position="172"/>
        <end position="195"/>
    </location>
</feature>
<organism evidence="2 3">
    <name type="scientific">Oryza rufipogon</name>
    <name type="common">Brownbeard rice</name>
    <name type="synonym">Asian wild rice</name>
    <dbReference type="NCBI Taxonomy" id="4529"/>
    <lineage>
        <taxon>Eukaryota</taxon>
        <taxon>Viridiplantae</taxon>
        <taxon>Streptophyta</taxon>
        <taxon>Embryophyta</taxon>
        <taxon>Tracheophyta</taxon>
        <taxon>Spermatophyta</taxon>
        <taxon>Magnoliopsida</taxon>
        <taxon>Liliopsida</taxon>
        <taxon>Poales</taxon>
        <taxon>Poaceae</taxon>
        <taxon>BOP clade</taxon>
        <taxon>Oryzoideae</taxon>
        <taxon>Oryzeae</taxon>
        <taxon>Oryzinae</taxon>
        <taxon>Oryza</taxon>
    </lineage>
</organism>
<name>A0A0E0QMX5_ORYRU</name>
<protein>
    <submittedName>
        <fullName evidence="2">Uncharacterized protein</fullName>
    </submittedName>
</protein>
<dbReference type="AlphaFoldDB" id="A0A0E0QMX5"/>
<accession>A0A0E0QMX5</accession>
<evidence type="ECO:0000313" key="3">
    <source>
        <dbReference type="Proteomes" id="UP000008022"/>
    </source>
</evidence>
<evidence type="ECO:0000256" key="1">
    <source>
        <dbReference type="SAM" id="MobiDB-lite"/>
    </source>
</evidence>
<dbReference type="Proteomes" id="UP000008022">
    <property type="component" value="Unassembled WGS sequence"/>
</dbReference>
<dbReference type="HOGENOM" id="CLU_1398401_0_0_1"/>
<reference evidence="3" key="1">
    <citation type="submission" date="2013-06" db="EMBL/GenBank/DDBJ databases">
        <authorList>
            <person name="Zhao Q."/>
        </authorList>
    </citation>
    <scope>NUCLEOTIDE SEQUENCE</scope>
    <source>
        <strain evidence="3">cv. W1943</strain>
    </source>
</reference>
<dbReference type="EnsemblPlants" id="ORUFI09G00910.1">
    <property type="protein sequence ID" value="ORUFI09G00910.1"/>
    <property type="gene ID" value="ORUFI09G00910"/>
</dbReference>
<dbReference type="OMA" id="RIHVMND"/>
<dbReference type="Gramene" id="ORUFI09G00910.1">
    <property type="protein sequence ID" value="ORUFI09G00910.1"/>
    <property type="gene ID" value="ORUFI09G00910"/>
</dbReference>
<sequence>MSSKDVSLRLDSEWSRVEMQLVEYGTSSISAVSVLASECLDSCTSAPLCLEYGAISEPAAPTVGGVISELAAPTVGVEQPPIHYVDWDSLEIDGTLDDEGRIHVMNDDQLFALLGLRDKGKKISACCWKPRKSNQKNLPPEPSTPKRTTNEATIMQESPGMRLTMLLGETSTSGVEGAKEMASTSGGTSILRRKK</sequence>
<reference evidence="2" key="2">
    <citation type="submission" date="2015-06" db="UniProtKB">
        <authorList>
            <consortium name="EnsemblPlants"/>
        </authorList>
    </citation>
    <scope>IDENTIFICATION</scope>
</reference>
<keyword evidence="3" id="KW-1185">Reference proteome</keyword>
<proteinExistence type="predicted"/>
<evidence type="ECO:0000313" key="2">
    <source>
        <dbReference type="EnsemblPlants" id="ORUFI09G00910.1"/>
    </source>
</evidence>